<keyword evidence="8" id="KW-1185">Reference proteome</keyword>
<evidence type="ECO:0000256" key="1">
    <source>
        <dbReference type="ARBA" id="ARBA00022723"/>
    </source>
</evidence>
<organism evidence="7 8">
    <name type="scientific">Astrephomene gubernaculifera</name>
    <dbReference type="NCBI Taxonomy" id="47775"/>
    <lineage>
        <taxon>Eukaryota</taxon>
        <taxon>Viridiplantae</taxon>
        <taxon>Chlorophyta</taxon>
        <taxon>core chlorophytes</taxon>
        <taxon>Chlorophyceae</taxon>
        <taxon>CS clade</taxon>
        <taxon>Chlamydomonadales</taxon>
        <taxon>Astrephomenaceae</taxon>
        <taxon>Astrephomene</taxon>
    </lineage>
</organism>
<dbReference type="PROSITE" id="PS50199">
    <property type="entry name" value="ZF_RANBP2_2"/>
    <property type="match status" value="1"/>
</dbReference>
<dbReference type="AlphaFoldDB" id="A0AAD3DGV6"/>
<feature type="non-terminal residue" evidence="7">
    <location>
        <position position="1"/>
    </location>
</feature>
<dbReference type="EMBL" id="BMAR01000001">
    <property type="protein sequence ID" value="GFR39766.1"/>
    <property type="molecule type" value="Genomic_DNA"/>
</dbReference>
<evidence type="ECO:0000256" key="5">
    <source>
        <dbReference type="SAM" id="MobiDB-lite"/>
    </source>
</evidence>
<dbReference type="GO" id="GO:0008270">
    <property type="term" value="F:zinc ion binding"/>
    <property type="evidence" value="ECO:0007669"/>
    <property type="project" value="UniProtKB-KW"/>
</dbReference>
<proteinExistence type="predicted"/>
<reference evidence="7 8" key="1">
    <citation type="journal article" date="2021" name="Sci. Rep.">
        <title>Genome sequencing of the multicellular alga Astrephomene provides insights into convergent evolution of germ-soma differentiation.</title>
        <authorList>
            <person name="Yamashita S."/>
            <person name="Yamamoto K."/>
            <person name="Matsuzaki R."/>
            <person name="Suzuki S."/>
            <person name="Yamaguchi H."/>
            <person name="Hirooka S."/>
            <person name="Minakuchi Y."/>
            <person name="Miyagishima S."/>
            <person name="Kawachi M."/>
            <person name="Toyoda A."/>
            <person name="Nozaki H."/>
        </authorList>
    </citation>
    <scope>NUCLEOTIDE SEQUENCE [LARGE SCALE GENOMIC DNA]</scope>
    <source>
        <strain evidence="7 8">NIES-4017</strain>
    </source>
</reference>
<evidence type="ECO:0000256" key="2">
    <source>
        <dbReference type="ARBA" id="ARBA00022771"/>
    </source>
</evidence>
<dbReference type="SUPFAM" id="SSF90209">
    <property type="entry name" value="Ran binding protein zinc finger-like"/>
    <property type="match status" value="1"/>
</dbReference>
<gene>
    <name evidence="7" type="ORF">Agub_g250</name>
</gene>
<evidence type="ECO:0000259" key="6">
    <source>
        <dbReference type="PROSITE" id="PS50199"/>
    </source>
</evidence>
<evidence type="ECO:0000313" key="8">
    <source>
        <dbReference type="Proteomes" id="UP001054857"/>
    </source>
</evidence>
<comment type="caution">
    <text evidence="7">The sequence shown here is derived from an EMBL/GenBank/DDBJ whole genome shotgun (WGS) entry which is preliminary data.</text>
</comment>
<feature type="domain" description="RanBP2-type" evidence="6">
    <location>
        <begin position="361"/>
        <end position="390"/>
    </location>
</feature>
<sequence length="409" mass="43389">MDRVALRLRILATSLEKQGLSLTDSIGEMLARGGMVQLTPSRGIHVCRPVPNALASRHSHVRIASRLLCSSTTTTASASVPGSAAPAAGIASIAEKQPATPLGTVANNFSSQTVNIDNKKKSNEKVSAVPTSDPQVKASTLDLWYDFLRVIHASGDFENTSKSCELLIQQHDDVKAALLTFSRRRPDILFSLPSLEVAALAEAELLPRDRPDRKLRNADRRLKDTFVTGRAAGGAAAGAAAGGEGGAAGGQHASLQDFMRVVWDWAAAPQTTVDSAAPALTPVLRHLLSCLRSLAAAEPDPAAQQRAAAMPLATPSAAELAERAAGHLSAEERRKARDSAYAERRHQLRLRAASEGGAVLEAGDWFCSNCGGTNWRDRKRCFRCAAPADISANSIVSPQDIAQLYGDKP</sequence>
<evidence type="ECO:0000313" key="7">
    <source>
        <dbReference type="EMBL" id="GFR39766.1"/>
    </source>
</evidence>
<keyword evidence="1" id="KW-0479">Metal-binding</keyword>
<accession>A0AAD3DGV6</accession>
<keyword evidence="2 4" id="KW-0863">Zinc-finger</keyword>
<dbReference type="PROSITE" id="PS01358">
    <property type="entry name" value="ZF_RANBP2_1"/>
    <property type="match status" value="1"/>
</dbReference>
<name>A0AAD3DGV6_9CHLO</name>
<evidence type="ECO:0000256" key="4">
    <source>
        <dbReference type="PROSITE-ProRule" id="PRU00322"/>
    </source>
</evidence>
<keyword evidence="3" id="KW-0862">Zinc</keyword>
<dbReference type="InterPro" id="IPR001876">
    <property type="entry name" value="Znf_RanBP2"/>
</dbReference>
<dbReference type="Proteomes" id="UP001054857">
    <property type="component" value="Unassembled WGS sequence"/>
</dbReference>
<evidence type="ECO:0000256" key="3">
    <source>
        <dbReference type="ARBA" id="ARBA00022833"/>
    </source>
</evidence>
<protein>
    <recommendedName>
        <fullName evidence="6">RanBP2-type domain-containing protein</fullName>
    </recommendedName>
</protein>
<feature type="region of interest" description="Disordered" evidence="5">
    <location>
        <begin position="320"/>
        <end position="339"/>
    </location>
</feature>
<dbReference type="InterPro" id="IPR036443">
    <property type="entry name" value="Znf_RanBP2_sf"/>
</dbReference>
<dbReference type="Gene3D" id="4.10.1060.10">
    <property type="entry name" value="Zinc finger, RanBP2-type"/>
    <property type="match status" value="1"/>
</dbReference>